<evidence type="ECO:0000256" key="11">
    <source>
        <dbReference type="ARBA" id="ARBA00023136"/>
    </source>
</evidence>
<dbReference type="GO" id="GO:0005886">
    <property type="term" value="C:plasma membrane"/>
    <property type="evidence" value="ECO:0007669"/>
    <property type="project" value="UniProtKB-SubCell"/>
</dbReference>
<dbReference type="InterPro" id="IPR003660">
    <property type="entry name" value="HAMP_dom"/>
</dbReference>
<dbReference type="EMBL" id="MTHD01000007">
    <property type="protein sequence ID" value="OMG51799.1"/>
    <property type="molecule type" value="Genomic_DNA"/>
</dbReference>
<feature type="domain" description="HAMP" evidence="14">
    <location>
        <begin position="204"/>
        <end position="255"/>
    </location>
</feature>
<evidence type="ECO:0000256" key="10">
    <source>
        <dbReference type="ARBA" id="ARBA00023012"/>
    </source>
</evidence>
<feature type="domain" description="Histidine kinase" evidence="13">
    <location>
        <begin position="262"/>
        <end position="475"/>
    </location>
</feature>
<keyword evidence="5" id="KW-0597">Phosphoprotein</keyword>
<keyword evidence="7 12" id="KW-0812">Transmembrane</keyword>
<dbReference type="PRINTS" id="PR00344">
    <property type="entry name" value="BCTRLSENSOR"/>
</dbReference>
<keyword evidence="9 12" id="KW-1133">Transmembrane helix</keyword>
<evidence type="ECO:0000259" key="13">
    <source>
        <dbReference type="PROSITE" id="PS50109"/>
    </source>
</evidence>
<dbReference type="NCBIfam" id="NF008312">
    <property type="entry name" value="PRK11100.1"/>
    <property type="match status" value="1"/>
</dbReference>
<dbReference type="STRING" id="418702.BJN45_16370"/>
<organism evidence="15 16">
    <name type="scientific">Azonexus hydrophilus</name>
    <dbReference type="NCBI Taxonomy" id="418702"/>
    <lineage>
        <taxon>Bacteria</taxon>
        <taxon>Pseudomonadati</taxon>
        <taxon>Pseudomonadota</taxon>
        <taxon>Betaproteobacteria</taxon>
        <taxon>Rhodocyclales</taxon>
        <taxon>Azonexaceae</taxon>
        <taxon>Azonexus</taxon>
    </lineage>
</organism>
<keyword evidence="10" id="KW-0902">Two-component regulatory system</keyword>
<dbReference type="SMART" id="SM00387">
    <property type="entry name" value="HATPase_c"/>
    <property type="match status" value="1"/>
</dbReference>
<evidence type="ECO:0000256" key="3">
    <source>
        <dbReference type="ARBA" id="ARBA00012438"/>
    </source>
</evidence>
<evidence type="ECO:0000256" key="5">
    <source>
        <dbReference type="ARBA" id="ARBA00022553"/>
    </source>
</evidence>
<evidence type="ECO:0000256" key="9">
    <source>
        <dbReference type="ARBA" id="ARBA00022989"/>
    </source>
</evidence>
<dbReference type="PANTHER" id="PTHR45436:SF10">
    <property type="entry name" value="HISTIDINE KINASE"/>
    <property type="match status" value="1"/>
</dbReference>
<protein>
    <recommendedName>
        <fullName evidence="3">histidine kinase</fullName>
        <ecNumber evidence="3">2.7.13.3</ecNumber>
    </recommendedName>
</protein>
<evidence type="ECO:0000256" key="8">
    <source>
        <dbReference type="ARBA" id="ARBA00022777"/>
    </source>
</evidence>
<evidence type="ECO:0000256" key="1">
    <source>
        <dbReference type="ARBA" id="ARBA00000085"/>
    </source>
</evidence>
<dbReference type="CDD" id="cd00082">
    <property type="entry name" value="HisKA"/>
    <property type="match status" value="1"/>
</dbReference>
<dbReference type="PROSITE" id="PS50109">
    <property type="entry name" value="HIS_KIN"/>
    <property type="match status" value="1"/>
</dbReference>
<dbReference type="Gene3D" id="3.30.450.20">
    <property type="entry name" value="PAS domain"/>
    <property type="match status" value="1"/>
</dbReference>
<dbReference type="Pfam" id="PF00512">
    <property type="entry name" value="HisKA"/>
    <property type="match status" value="1"/>
</dbReference>
<evidence type="ECO:0000313" key="16">
    <source>
        <dbReference type="Proteomes" id="UP000187526"/>
    </source>
</evidence>
<proteinExistence type="predicted"/>
<dbReference type="InterPro" id="IPR050428">
    <property type="entry name" value="TCS_sensor_his_kinase"/>
</dbReference>
<evidence type="ECO:0000256" key="6">
    <source>
        <dbReference type="ARBA" id="ARBA00022679"/>
    </source>
</evidence>
<evidence type="ECO:0000256" key="12">
    <source>
        <dbReference type="SAM" id="Phobius"/>
    </source>
</evidence>
<dbReference type="AlphaFoldDB" id="A0A1R1HZI0"/>
<dbReference type="OrthoDB" id="9806130at2"/>
<dbReference type="SUPFAM" id="SSF55874">
    <property type="entry name" value="ATPase domain of HSP90 chaperone/DNA topoisomerase II/histidine kinase"/>
    <property type="match status" value="1"/>
</dbReference>
<dbReference type="InterPro" id="IPR036890">
    <property type="entry name" value="HATPase_C_sf"/>
</dbReference>
<name>A0A1R1HZI0_9RHOO</name>
<dbReference type="InterPro" id="IPR029151">
    <property type="entry name" value="Sensor-like_sf"/>
</dbReference>
<keyword evidence="4" id="KW-1003">Cell membrane</keyword>
<dbReference type="SMART" id="SM00388">
    <property type="entry name" value="HisKA"/>
    <property type="match status" value="1"/>
</dbReference>
<dbReference type="InterPro" id="IPR004358">
    <property type="entry name" value="Sig_transdc_His_kin-like_C"/>
</dbReference>
<evidence type="ECO:0000256" key="2">
    <source>
        <dbReference type="ARBA" id="ARBA00004651"/>
    </source>
</evidence>
<dbReference type="Gene3D" id="3.30.565.10">
    <property type="entry name" value="Histidine kinase-like ATPase, C-terminal domain"/>
    <property type="match status" value="1"/>
</dbReference>
<reference evidence="15 16" key="1">
    <citation type="submission" date="2016-10" db="EMBL/GenBank/DDBJ databases">
        <title>Alkaliphiles isolated from bioreactors.</title>
        <authorList>
            <person name="Salah Z."/>
            <person name="Rout S.P."/>
            <person name="Humphreys P.N."/>
        </authorList>
    </citation>
    <scope>NUCLEOTIDE SEQUENCE [LARGE SCALE GENOMIC DNA]</scope>
    <source>
        <strain evidence="15 16">ZS02</strain>
    </source>
</reference>
<dbReference type="Gene3D" id="1.10.287.130">
    <property type="match status" value="1"/>
</dbReference>
<dbReference type="SUPFAM" id="SSF103190">
    <property type="entry name" value="Sensory domain-like"/>
    <property type="match status" value="1"/>
</dbReference>
<keyword evidence="16" id="KW-1185">Reference proteome</keyword>
<keyword evidence="8 15" id="KW-0418">Kinase</keyword>
<comment type="catalytic activity">
    <reaction evidence="1">
        <text>ATP + protein L-histidine = ADP + protein N-phospho-L-histidine.</text>
        <dbReference type="EC" id="2.7.13.3"/>
    </reaction>
</comment>
<feature type="transmembrane region" description="Helical" evidence="12">
    <location>
        <begin position="6"/>
        <end position="27"/>
    </location>
</feature>
<dbReference type="InterPro" id="IPR005467">
    <property type="entry name" value="His_kinase_dom"/>
</dbReference>
<evidence type="ECO:0000313" key="15">
    <source>
        <dbReference type="EMBL" id="OMG51799.1"/>
    </source>
</evidence>
<dbReference type="Pfam" id="PF02518">
    <property type="entry name" value="HATPase_c"/>
    <property type="match status" value="1"/>
</dbReference>
<dbReference type="GO" id="GO:0000155">
    <property type="term" value="F:phosphorelay sensor kinase activity"/>
    <property type="evidence" value="ECO:0007669"/>
    <property type="project" value="InterPro"/>
</dbReference>
<dbReference type="SUPFAM" id="SSF47384">
    <property type="entry name" value="Homodimeric domain of signal transducing histidine kinase"/>
    <property type="match status" value="1"/>
</dbReference>
<dbReference type="Gene3D" id="6.10.340.10">
    <property type="match status" value="1"/>
</dbReference>
<dbReference type="InterPro" id="IPR003594">
    <property type="entry name" value="HATPase_dom"/>
</dbReference>
<dbReference type="PROSITE" id="PS50885">
    <property type="entry name" value="HAMP"/>
    <property type="match status" value="1"/>
</dbReference>
<sequence length="475" mass="51190">MNISVRLFFGYFLVVGLAAWFVLYTFVKESEPSIRQATEESLVDSANLLAELAAGELAAGRINDGAFATAVGAALQRHPDAEIYGIKKDSVDLRITLTDARGIVVYDSAGQAQGKDFSKWNDVARVLRGEYGARQSRIDPNDPSTSVMHVAAPVRRDGQLIGVVSLAKPMTSIAPFVERATNRVRASGLTLLLATAVIGLVFTAWLSWSIHRLRDYARAVSEGRNAEPPSGGGRQLSELAQALATMREKLEGKQYVERYVQNLAHEMKSPLTAVIGAAEILEDELPEADRRRFAASIGEQAGRLRDIIERMLQLARVEQLQAPGANVAVDLAELLKTAVADRQLALAARNLNCVIDAESGININGDAFLLRQAILNLLDNAIEFSPDGGEIALILRSTAELAEIRLRDHGAGAPDYALAQLFNRFYSLPRPATGKKSTGLGLALVREVARLHGGEAGFANHPEGGGEARLALARG</sequence>
<dbReference type="InterPro" id="IPR003661">
    <property type="entry name" value="HisK_dim/P_dom"/>
</dbReference>
<evidence type="ECO:0000259" key="14">
    <source>
        <dbReference type="PROSITE" id="PS50885"/>
    </source>
</evidence>
<feature type="transmembrane region" description="Helical" evidence="12">
    <location>
        <begin position="189"/>
        <end position="208"/>
    </location>
</feature>
<keyword evidence="11 12" id="KW-0472">Membrane</keyword>
<comment type="caution">
    <text evidence="15">The sequence shown here is derived from an EMBL/GenBank/DDBJ whole genome shotgun (WGS) entry which is preliminary data.</text>
</comment>
<dbReference type="EC" id="2.7.13.3" evidence="3"/>
<accession>A0A1R1HZI0</accession>
<evidence type="ECO:0000256" key="4">
    <source>
        <dbReference type="ARBA" id="ARBA00022475"/>
    </source>
</evidence>
<comment type="subcellular location">
    <subcellularLocation>
        <location evidence="2">Cell membrane</location>
        <topology evidence="2">Multi-pass membrane protein</topology>
    </subcellularLocation>
</comment>
<dbReference type="RefSeq" id="WP_076097207.1">
    <property type="nucleotide sequence ID" value="NZ_MTHD01000007.1"/>
</dbReference>
<dbReference type="Proteomes" id="UP000187526">
    <property type="component" value="Unassembled WGS sequence"/>
</dbReference>
<evidence type="ECO:0000256" key="7">
    <source>
        <dbReference type="ARBA" id="ARBA00022692"/>
    </source>
</evidence>
<dbReference type="InterPro" id="IPR036097">
    <property type="entry name" value="HisK_dim/P_sf"/>
</dbReference>
<keyword evidence="6" id="KW-0808">Transferase</keyword>
<gene>
    <name evidence="15" type="ORF">BJN45_16370</name>
</gene>
<dbReference type="PANTHER" id="PTHR45436">
    <property type="entry name" value="SENSOR HISTIDINE KINASE YKOH"/>
    <property type="match status" value="1"/>
</dbReference>